<keyword evidence="2 5" id="KW-0238">DNA-binding</keyword>
<evidence type="ECO:0000256" key="7">
    <source>
        <dbReference type="SAM" id="MobiDB-lite"/>
    </source>
</evidence>
<evidence type="ECO:0000256" key="5">
    <source>
        <dbReference type="PROSITE-ProRule" id="PRU00108"/>
    </source>
</evidence>
<dbReference type="InterPro" id="IPR009057">
    <property type="entry name" value="Homeodomain-like_sf"/>
</dbReference>
<feature type="non-terminal residue" evidence="9">
    <location>
        <position position="1"/>
    </location>
</feature>
<organism evidence="9 10">
    <name type="scientific">Callosobruchus maculatus</name>
    <name type="common">Southern cowpea weevil</name>
    <name type="synonym">Pulse bruchid</name>
    <dbReference type="NCBI Taxonomy" id="64391"/>
    <lineage>
        <taxon>Eukaryota</taxon>
        <taxon>Metazoa</taxon>
        <taxon>Ecdysozoa</taxon>
        <taxon>Arthropoda</taxon>
        <taxon>Hexapoda</taxon>
        <taxon>Insecta</taxon>
        <taxon>Pterygota</taxon>
        <taxon>Neoptera</taxon>
        <taxon>Endopterygota</taxon>
        <taxon>Coleoptera</taxon>
        <taxon>Polyphaga</taxon>
        <taxon>Cucujiformia</taxon>
        <taxon>Chrysomeloidea</taxon>
        <taxon>Chrysomelidae</taxon>
        <taxon>Bruchinae</taxon>
        <taxon>Bruchini</taxon>
        <taxon>Callosobruchus</taxon>
    </lineage>
</organism>
<dbReference type="GO" id="GO:0000981">
    <property type="term" value="F:DNA-binding transcription factor activity, RNA polymerase II-specific"/>
    <property type="evidence" value="ECO:0007669"/>
    <property type="project" value="InterPro"/>
</dbReference>
<proteinExistence type="predicted"/>
<dbReference type="Pfam" id="PF00046">
    <property type="entry name" value="Homeodomain"/>
    <property type="match status" value="1"/>
</dbReference>
<evidence type="ECO:0000256" key="3">
    <source>
        <dbReference type="ARBA" id="ARBA00023155"/>
    </source>
</evidence>
<evidence type="ECO:0000259" key="8">
    <source>
        <dbReference type="PROSITE" id="PS50071"/>
    </source>
</evidence>
<name>A0A653D645_CALMS</name>
<dbReference type="InterPro" id="IPR050649">
    <property type="entry name" value="Paired_Homeobox_TFs"/>
</dbReference>
<dbReference type="SUPFAM" id="SSF46689">
    <property type="entry name" value="Homeodomain-like"/>
    <property type="match status" value="1"/>
</dbReference>
<dbReference type="InterPro" id="IPR000047">
    <property type="entry name" value="HTH_motif"/>
</dbReference>
<dbReference type="FunFam" id="1.10.10.60:FF:000474">
    <property type="entry name" value="Blast:Protein gooseberry-neuro"/>
    <property type="match status" value="1"/>
</dbReference>
<feature type="DNA-binding region" description="Homeobox" evidence="5">
    <location>
        <begin position="20"/>
        <end position="79"/>
    </location>
</feature>
<dbReference type="PROSITE" id="PS00027">
    <property type="entry name" value="HOMEOBOX_1"/>
    <property type="match status" value="1"/>
</dbReference>
<evidence type="ECO:0000256" key="4">
    <source>
        <dbReference type="ARBA" id="ARBA00023242"/>
    </source>
</evidence>
<keyword evidence="4 5" id="KW-0539">Nucleus</keyword>
<dbReference type="OrthoDB" id="3225452at2759"/>
<dbReference type="EMBL" id="CAACVG010010284">
    <property type="protein sequence ID" value="VEN55443.1"/>
    <property type="molecule type" value="Genomic_DNA"/>
</dbReference>
<dbReference type="InterPro" id="IPR017970">
    <property type="entry name" value="Homeobox_CS"/>
</dbReference>
<dbReference type="AlphaFoldDB" id="A0A653D645"/>
<protein>
    <recommendedName>
        <fullName evidence="8">Homeobox domain-containing protein</fullName>
    </recommendedName>
</protein>
<dbReference type="GO" id="GO:0000977">
    <property type="term" value="F:RNA polymerase II transcription regulatory region sequence-specific DNA binding"/>
    <property type="evidence" value="ECO:0007669"/>
    <property type="project" value="TreeGrafter"/>
</dbReference>
<keyword evidence="10" id="KW-1185">Reference proteome</keyword>
<reference evidence="9 10" key="1">
    <citation type="submission" date="2019-01" db="EMBL/GenBank/DDBJ databases">
        <authorList>
            <person name="Sayadi A."/>
        </authorList>
    </citation>
    <scope>NUCLEOTIDE SEQUENCE [LARGE SCALE GENOMIC DNA]</scope>
</reference>
<dbReference type="PROSITE" id="PS50071">
    <property type="entry name" value="HOMEOBOX_2"/>
    <property type="match status" value="1"/>
</dbReference>
<comment type="subcellular location">
    <subcellularLocation>
        <location evidence="1 5 6">Nucleus</location>
    </subcellularLocation>
</comment>
<feature type="region of interest" description="Disordered" evidence="7">
    <location>
        <begin position="1"/>
        <end position="29"/>
    </location>
</feature>
<evidence type="ECO:0000256" key="1">
    <source>
        <dbReference type="ARBA" id="ARBA00004123"/>
    </source>
</evidence>
<evidence type="ECO:0000313" key="10">
    <source>
        <dbReference type="Proteomes" id="UP000410492"/>
    </source>
</evidence>
<sequence>GREDESDIESEPGIPLKRKQRRSRTTFSGEQLEALERAFSRTQYPDVYTREELAQQTGLTEARIQVWFSNRRARLRKNSGSSNPSNPLGFPVLGNMPCQYPAEAQYDWRSAQFHNYSMFQQSGYNQDYPRSEYSAILDNYALAQAQISQAQAQISHAQAS</sequence>
<dbReference type="SMART" id="SM00389">
    <property type="entry name" value="HOX"/>
    <property type="match status" value="1"/>
</dbReference>
<feature type="domain" description="Homeobox" evidence="8">
    <location>
        <begin position="18"/>
        <end position="78"/>
    </location>
</feature>
<dbReference type="PRINTS" id="PR00031">
    <property type="entry name" value="HTHREPRESSR"/>
</dbReference>
<evidence type="ECO:0000256" key="2">
    <source>
        <dbReference type="ARBA" id="ARBA00023125"/>
    </source>
</evidence>
<gene>
    <name evidence="9" type="ORF">CALMAC_LOCUS14620</name>
</gene>
<accession>A0A653D645</accession>
<dbReference type="Gene3D" id="1.10.10.60">
    <property type="entry name" value="Homeodomain-like"/>
    <property type="match status" value="1"/>
</dbReference>
<dbReference type="Proteomes" id="UP000410492">
    <property type="component" value="Unassembled WGS sequence"/>
</dbReference>
<feature type="compositionally biased region" description="Acidic residues" evidence="7">
    <location>
        <begin position="1"/>
        <end position="10"/>
    </location>
</feature>
<feature type="non-terminal residue" evidence="9">
    <location>
        <position position="160"/>
    </location>
</feature>
<dbReference type="InterPro" id="IPR001356">
    <property type="entry name" value="HD"/>
</dbReference>
<dbReference type="CDD" id="cd00086">
    <property type="entry name" value="homeodomain"/>
    <property type="match status" value="1"/>
</dbReference>
<dbReference type="PANTHER" id="PTHR24329:SF543">
    <property type="entry name" value="FI01017P-RELATED"/>
    <property type="match status" value="1"/>
</dbReference>
<evidence type="ECO:0000313" key="9">
    <source>
        <dbReference type="EMBL" id="VEN55443.1"/>
    </source>
</evidence>
<dbReference type="PANTHER" id="PTHR24329">
    <property type="entry name" value="HOMEOBOX PROTEIN ARISTALESS"/>
    <property type="match status" value="1"/>
</dbReference>
<dbReference type="GO" id="GO:0005634">
    <property type="term" value="C:nucleus"/>
    <property type="evidence" value="ECO:0007669"/>
    <property type="project" value="UniProtKB-SubCell"/>
</dbReference>
<evidence type="ECO:0000256" key="6">
    <source>
        <dbReference type="RuleBase" id="RU000682"/>
    </source>
</evidence>
<keyword evidence="3 5" id="KW-0371">Homeobox</keyword>